<evidence type="ECO:0000256" key="2">
    <source>
        <dbReference type="ARBA" id="ARBA00022475"/>
    </source>
</evidence>
<dbReference type="Pfam" id="PF01810">
    <property type="entry name" value="LysE"/>
    <property type="match status" value="1"/>
</dbReference>
<keyword evidence="5 6" id="KW-0472">Membrane</keyword>
<accession>A0ABR9AYV8</accession>
<keyword evidence="2" id="KW-1003">Cell membrane</keyword>
<organism evidence="7 8">
    <name type="scientific">Paenibacillus arenosi</name>
    <dbReference type="NCBI Taxonomy" id="2774142"/>
    <lineage>
        <taxon>Bacteria</taxon>
        <taxon>Bacillati</taxon>
        <taxon>Bacillota</taxon>
        <taxon>Bacilli</taxon>
        <taxon>Bacillales</taxon>
        <taxon>Paenibacillaceae</taxon>
        <taxon>Paenibacillus</taxon>
    </lineage>
</organism>
<dbReference type="PANTHER" id="PTHR30086">
    <property type="entry name" value="ARGININE EXPORTER PROTEIN ARGO"/>
    <property type="match status" value="1"/>
</dbReference>
<dbReference type="PANTHER" id="PTHR30086:SF20">
    <property type="entry name" value="ARGININE EXPORTER PROTEIN ARGO-RELATED"/>
    <property type="match status" value="1"/>
</dbReference>
<comment type="subcellular location">
    <subcellularLocation>
        <location evidence="1">Cell membrane</location>
        <topology evidence="1">Multi-pass membrane protein</topology>
    </subcellularLocation>
</comment>
<dbReference type="EMBL" id="JACYTN010000004">
    <property type="protein sequence ID" value="MBD8498380.1"/>
    <property type="molecule type" value="Genomic_DNA"/>
</dbReference>
<keyword evidence="8" id="KW-1185">Reference proteome</keyword>
<sequence>MLVQWCYIGPCLDTQLYVFIDILDVYRRSLYVVELNQIVSFLAVAIALTLMPGPDILFVTAQSMSRSWRSGITVALGLCTGLIVHVALAAAGVSALILSSPAAFFIIKLLGAIYLLYLAWKVWMGIRKMKAEGEFAATAEISSAAEAHPVGNVNALSDNANAGIGLYRQGIVMSMLNPKLSLFFLALFPQFVRQENGMVPLQMLQLGLLFMMQAFVIFSVVSVLASSLGGRLMNQSGSWKIRLAVIEMLIYILLSFNLFFL</sequence>
<keyword evidence="4 6" id="KW-1133">Transmembrane helix</keyword>
<keyword evidence="3 6" id="KW-0812">Transmembrane</keyword>
<feature type="transmembrane region" description="Helical" evidence="6">
    <location>
        <begin position="38"/>
        <end position="60"/>
    </location>
</feature>
<evidence type="ECO:0000256" key="3">
    <source>
        <dbReference type="ARBA" id="ARBA00022692"/>
    </source>
</evidence>
<dbReference type="InterPro" id="IPR001123">
    <property type="entry name" value="LeuE-type"/>
</dbReference>
<reference evidence="7 8" key="1">
    <citation type="submission" date="2020-09" db="EMBL/GenBank/DDBJ databases">
        <title>Paenibacillus sp. CAU 1523 isolated from sand of Haeundae Beach.</title>
        <authorList>
            <person name="Kim W."/>
        </authorList>
    </citation>
    <scope>NUCLEOTIDE SEQUENCE [LARGE SCALE GENOMIC DNA]</scope>
    <source>
        <strain evidence="7 8">CAU 1523</strain>
    </source>
</reference>
<feature type="transmembrane region" description="Helical" evidence="6">
    <location>
        <begin position="102"/>
        <end position="120"/>
    </location>
</feature>
<protein>
    <submittedName>
        <fullName evidence="7">LysE family translocator</fullName>
    </submittedName>
</protein>
<evidence type="ECO:0000256" key="1">
    <source>
        <dbReference type="ARBA" id="ARBA00004651"/>
    </source>
</evidence>
<proteinExistence type="predicted"/>
<evidence type="ECO:0000313" key="8">
    <source>
        <dbReference type="Proteomes" id="UP000634529"/>
    </source>
</evidence>
<evidence type="ECO:0000313" key="7">
    <source>
        <dbReference type="EMBL" id="MBD8498380.1"/>
    </source>
</evidence>
<feature type="transmembrane region" description="Helical" evidence="6">
    <location>
        <begin position="72"/>
        <end position="96"/>
    </location>
</feature>
<feature type="transmembrane region" description="Helical" evidence="6">
    <location>
        <begin position="204"/>
        <end position="229"/>
    </location>
</feature>
<gene>
    <name evidence="7" type="ORF">IFO66_08645</name>
</gene>
<evidence type="ECO:0000256" key="6">
    <source>
        <dbReference type="SAM" id="Phobius"/>
    </source>
</evidence>
<name>A0ABR9AYV8_9BACL</name>
<dbReference type="Proteomes" id="UP000634529">
    <property type="component" value="Unassembled WGS sequence"/>
</dbReference>
<feature type="transmembrane region" description="Helical" evidence="6">
    <location>
        <begin position="176"/>
        <end position="192"/>
    </location>
</feature>
<evidence type="ECO:0000256" key="4">
    <source>
        <dbReference type="ARBA" id="ARBA00022989"/>
    </source>
</evidence>
<feature type="transmembrane region" description="Helical" evidence="6">
    <location>
        <begin position="241"/>
        <end position="260"/>
    </location>
</feature>
<comment type="caution">
    <text evidence="7">The sequence shown here is derived from an EMBL/GenBank/DDBJ whole genome shotgun (WGS) entry which is preliminary data.</text>
</comment>
<evidence type="ECO:0000256" key="5">
    <source>
        <dbReference type="ARBA" id="ARBA00023136"/>
    </source>
</evidence>